<comment type="caution">
    <text evidence="3">The sequence shown here is derived from an EMBL/GenBank/DDBJ whole genome shotgun (WGS) entry which is preliminary data.</text>
</comment>
<evidence type="ECO:0000313" key="4">
    <source>
        <dbReference type="Proteomes" id="UP001217089"/>
    </source>
</evidence>
<protein>
    <recommendedName>
        <fullName evidence="2">C-type lectin domain-containing protein</fullName>
    </recommendedName>
</protein>
<dbReference type="PANTHER" id="PTHR22803">
    <property type="entry name" value="MANNOSE, PHOSPHOLIPASE, LECTIN RECEPTOR RELATED"/>
    <property type="match status" value="1"/>
</dbReference>
<proteinExistence type="predicted"/>
<name>A0ABQ9DXU8_TEGGR</name>
<dbReference type="InterPro" id="IPR050111">
    <property type="entry name" value="C-type_lectin/snaclec_domain"/>
</dbReference>
<dbReference type="SUPFAM" id="SSF56436">
    <property type="entry name" value="C-type lectin-like"/>
    <property type="match status" value="1"/>
</dbReference>
<dbReference type="Gene3D" id="3.10.100.10">
    <property type="entry name" value="Mannose-Binding Protein A, subunit A"/>
    <property type="match status" value="1"/>
</dbReference>
<keyword evidence="1" id="KW-1015">Disulfide bond</keyword>
<dbReference type="InterPro" id="IPR018378">
    <property type="entry name" value="C-type_lectin_CS"/>
</dbReference>
<dbReference type="Pfam" id="PF00059">
    <property type="entry name" value="Lectin_C"/>
    <property type="match status" value="1"/>
</dbReference>
<keyword evidence="4" id="KW-1185">Reference proteome</keyword>
<sequence>MTFHIEPLTWYEAAQRCKQDYPYSHLVSVTSMDKQNYIIKKIESRPDLTQTSAFGYWTGGNDEASEGRWMWTGNGNPVPLNYTDWHVGQPNNVGGDQDCLLIQYYDDHFKWGDVSCTETHPFICEANYSQSRQSR</sequence>
<dbReference type="PROSITE" id="PS50041">
    <property type="entry name" value="C_TYPE_LECTIN_2"/>
    <property type="match status" value="1"/>
</dbReference>
<reference evidence="3 4" key="1">
    <citation type="submission" date="2022-12" db="EMBL/GenBank/DDBJ databases">
        <title>Chromosome-level genome of Tegillarca granosa.</title>
        <authorList>
            <person name="Kim J."/>
        </authorList>
    </citation>
    <scope>NUCLEOTIDE SEQUENCE [LARGE SCALE GENOMIC DNA]</scope>
    <source>
        <strain evidence="3">Teg-2019</strain>
        <tissue evidence="3">Adductor muscle</tissue>
    </source>
</reference>
<evidence type="ECO:0000313" key="3">
    <source>
        <dbReference type="EMBL" id="KAJ8298068.1"/>
    </source>
</evidence>
<dbReference type="SMART" id="SM00034">
    <property type="entry name" value="CLECT"/>
    <property type="match status" value="1"/>
</dbReference>
<dbReference type="InterPro" id="IPR016187">
    <property type="entry name" value="CTDL_fold"/>
</dbReference>
<gene>
    <name evidence="3" type="ORF">KUTeg_024599</name>
</gene>
<dbReference type="CDD" id="cd00037">
    <property type="entry name" value="CLECT"/>
    <property type="match status" value="1"/>
</dbReference>
<dbReference type="InterPro" id="IPR016186">
    <property type="entry name" value="C-type_lectin-like/link_sf"/>
</dbReference>
<dbReference type="PROSITE" id="PS00615">
    <property type="entry name" value="C_TYPE_LECTIN_1"/>
    <property type="match status" value="1"/>
</dbReference>
<organism evidence="3 4">
    <name type="scientific">Tegillarca granosa</name>
    <name type="common">Malaysian cockle</name>
    <name type="synonym">Anadara granosa</name>
    <dbReference type="NCBI Taxonomy" id="220873"/>
    <lineage>
        <taxon>Eukaryota</taxon>
        <taxon>Metazoa</taxon>
        <taxon>Spiralia</taxon>
        <taxon>Lophotrochozoa</taxon>
        <taxon>Mollusca</taxon>
        <taxon>Bivalvia</taxon>
        <taxon>Autobranchia</taxon>
        <taxon>Pteriomorphia</taxon>
        <taxon>Arcoida</taxon>
        <taxon>Arcoidea</taxon>
        <taxon>Arcidae</taxon>
        <taxon>Tegillarca</taxon>
    </lineage>
</organism>
<feature type="domain" description="C-type lectin" evidence="2">
    <location>
        <begin position="1"/>
        <end position="125"/>
    </location>
</feature>
<dbReference type="EMBL" id="JARBDR010000923">
    <property type="protein sequence ID" value="KAJ8298068.1"/>
    <property type="molecule type" value="Genomic_DNA"/>
</dbReference>
<evidence type="ECO:0000259" key="2">
    <source>
        <dbReference type="PROSITE" id="PS50041"/>
    </source>
</evidence>
<dbReference type="Proteomes" id="UP001217089">
    <property type="component" value="Unassembled WGS sequence"/>
</dbReference>
<evidence type="ECO:0000256" key="1">
    <source>
        <dbReference type="ARBA" id="ARBA00023157"/>
    </source>
</evidence>
<accession>A0ABQ9DXU8</accession>
<dbReference type="InterPro" id="IPR001304">
    <property type="entry name" value="C-type_lectin-like"/>
</dbReference>